<keyword evidence="1" id="KW-0812">Transmembrane</keyword>
<sequence>MLLKLGWRVSALSQPIYSPIFSQSMTRTISSYRTAHRPRIQLLSRNPSISQFRSYTYYQRFRDNFRVAARNVHRKHPIGFPLTLLFAVGNTALLVYIVYDFMTRVNPEFTKFPKEIATPLRKAVYYTEMDLNPPSALAYYKQALAAGYHLGLHPFSDEMLGIRLAVAAMLEKAKLYDAAIEVLTTIKHDCEIWIENGRRRKLIMDRENQSGKNTRPDPSDLDAVAEYEAGLKKEQEEEELRDKVVKKIPGISLKLADIYSEQYPDDTAKAEKFLTSAFETSRAELQRRRDLKLPITTDEENPAYLTLSEVGNACSELADHYVNKGRSDLATILYMQAISLFKEDEGDGRHKCIQAVLLNNIASQMAEQAGKVPLGAALPSSASPNPVSRNQLLSAAGEWAKKALDVASNVEESYKNEQCDQACVVALFNLGEIAEMQENSHQAEDFYRKAKAAAVKVQFAEGIEQAEDALKRLRRKK</sequence>
<dbReference type="OrthoDB" id="10050400at2759"/>
<protein>
    <recommendedName>
        <fullName evidence="3">TPR domain-containing protein</fullName>
    </recommendedName>
</protein>
<name>A0A022VPZ5_TRIRU</name>
<accession>A0A022VPZ5</accession>
<dbReference type="Gene3D" id="1.25.40.10">
    <property type="entry name" value="Tetratricopeptide repeat domain"/>
    <property type="match status" value="1"/>
</dbReference>
<dbReference type="Proteomes" id="UP000023758">
    <property type="component" value="Unassembled WGS sequence"/>
</dbReference>
<dbReference type="PANTHER" id="PTHR28142:SF1">
    <property type="entry name" value="MITOCHONDRIAL INNER MEMBRANE I-AAA PROTEASE SUPERCOMPLEX SUBUNIT MGR3-RELATED"/>
    <property type="match status" value="1"/>
</dbReference>
<keyword evidence="1" id="KW-0472">Membrane</keyword>
<keyword evidence="1" id="KW-1133">Transmembrane helix</keyword>
<dbReference type="EMBL" id="KK207935">
    <property type="protein sequence ID" value="EZF48120.1"/>
    <property type="molecule type" value="Genomic_DNA"/>
</dbReference>
<dbReference type="PANTHER" id="PTHR28142">
    <property type="entry name" value="MITOCHONDRIAL INNER MEMBRANE I-AAA PROTEASE SUPERCOMPLEX SUBUNIT MGR3-RELATED"/>
    <property type="match status" value="1"/>
</dbReference>
<gene>
    <name evidence="2" type="ORF">H103_08217</name>
</gene>
<dbReference type="GO" id="GO:0051787">
    <property type="term" value="F:misfolded protein binding"/>
    <property type="evidence" value="ECO:0007669"/>
    <property type="project" value="TreeGrafter"/>
</dbReference>
<evidence type="ECO:0000256" key="1">
    <source>
        <dbReference type="SAM" id="Phobius"/>
    </source>
</evidence>
<reference evidence="2" key="1">
    <citation type="submission" date="2014-02" db="EMBL/GenBank/DDBJ databases">
        <title>The Genome Sequence of Trichophyton rubrum (morphotype fischeri) CBS 288.86.</title>
        <authorList>
            <consortium name="The Broad Institute Genomics Platform"/>
            <person name="Cuomo C.A."/>
            <person name="White T.C."/>
            <person name="Graser Y."/>
            <person name="Martinez-Rossi N."/>
            <person name="Heitman J."/>
            <person name="Young S.K."/>
            <person name="Zeng Q."/>
            <person name="Gargeya S."/>
            <person name="Abouelleil A."/>
            <person name="Alvarado L."/>
            <person name="Chapman S.B."/>
            <person name="Gainer-Dewar J."/>
            <person name="Goldberg J."/>
            <person name="Griggs A."/>
            <person name="Gujja S."/>
            <person name="Hansen M."/>
            <person name="Howarth C."/>
            <person name="Imamovic A."/>
            <person name="Larimer J."/>
            <person name="Martinez D."/>
            <person name="Murphy C."/>
            <person name="Pearson M.D."/>
            <person name="Persinoti G."/>
            <person name="Poon T."/>
            <person name="Priest M."/>
            <person name="Roberts A.D."/>
            <person name="Saif S."/>
            <person name="Shea T.D."/>
            <person name="Sykes S.N."/>
            <person name="Wortman J."/>
            <person name="Nusbaum C."/>
            <person name="Birren B."/>
        </authorList>
    </citation>
    <scope>NUCLEOTIDE SEQUENCE [LARGE SCALE GENOMIC DNA]</scope>
    <source>
        <strain evidence="2">CBS 288.86</strain>
    </source>
</reference>
<dbReference type="InterPro" id="IPR040201">
    <property type="entry name" value="Mrg3-like"/>
</dbReference>
<evidence type="ECO:0008006" key="3">
    <source>
        <dbReference type="Google" id="ProtNLM"/>
    </source>
</evidence>
<dbReference type="SMART" id="SM00028">
    <property type="entry name" value="TPR"/>
    <property type="match status" value="2"/>
</dbReference>
<feature type="transmembrane region" description="Helical" evidence="1">
    <location>
        <begin position="78"/>
        <end position="99"/>
    </location>
</feature>
<evidence type="ECO:0000313" key="2">
    <source>
        <dbReference type="EMBL" id="EZF48120.1"/>
    </source>
</evidence>
<proteinExistence type="predicted"/>
<dbReference type="InterPro" id="IPR019734">
    <property type="entry name" value="TPR_rpt"/>
</dbReference>
<dbReference type="GO" id="GO:0006515">
    <property type="term" value="P:protein quality control for misfolded or incompletely synthesized proteins"/>
    <property type="evidence" value="ECO:0007669"/>
    <property type="project" value="TreeGrafter"/>
</dbReference>
<dbReference type="GO" id="GO:0031942">
    <property type="term" value="C:i-AAA complex"/>
    <property type="evidence" value="ECO:0007669"/>
    <property type="project" value="TreeGrafter"/>
</dbReference>
<dbReference type="InterPro" id="IPR011990">
    <property type="entry name" value="TPR-like_helical_dom_sf"/>
</dbReference>
<dbReference type="HOGENOM" id="CLU_027223_2_0_1"/>
<dbReference type="AlphaFoldDB" id="A0A022VPZ5"/>
<organism evidence="2">
    <name type="scientific">Trichophyton rubrum CBS 288.86</name>
    <dbReference type="NCBI Taxonomy" id="1215330"/>
    <lineage>
        <taxon>Eukaryota</taxon>
        <taxon>Fungi</taxon>
        <taxon>Dikarya</taxon>
        <taxon>Ascomycota</taxon>
        <taxon>Pezizomycotina</taxon>
        <taxon>Eurotiomycetes</taxon>
        <taxon>Eurotiomycetidae</taxon>
        <taxon>Onygenales</taxon>
        <taxon>Arthrodermataceae</taxon>
        <taxon>Trichophyton</taxon>
    </lineage>
</organism>
<dbReference type="CDD" id="cd24145">
    <property type="entry name" value="Mgr3-like"/>
    <property type="match status" value="1"/>
</dbReference>
<dbReference type="SUPFAM" id="SSF48452">
    <property type="entry name" value="TPR-like"/>
    <property type="match status" value="1"/>
</dbReference>